<reference evidence="1 2" key="1">
    <citation type="submission" date="2019-07" db="EMBL/GenBank/DDBJ databases">
        <title>complete genome sequencing of Ornithinimicrobium sp. H23M54.</title>
        <authorList>
            <person name="Bae J.-W."/>
            <person name="Lee S.-Y."/>
        </authorList>
    </citation>
    <scope>NUCLEOTIDE SEQUENCE [LARGE SCALE GENOMIC DNA]</scope>
    <source>
        <strain evidence="1 2">H23M54</strain>
    </source>
</reference>
<dbReference type="NCBIfam" id="TIGR03083">
    <property type="entry name" value="maleylpyruvate isomerase family mycothiol-dependent enzyme"/>
    <property type="match status" value="1"/>
</dbReference>
<dbReference type="Proteomes" id="UP000315395">
    <property type="component" value="Chromosome"/>
</dbReference>
<proteinExistence type="predicted"/>
<sequence length="210" mass="22336">MTHLAAIERQALCDTLDRIGPTAPTLCDPWSTAELAAHLVIRDGRPDLAVGGLIPPLADRLESGMNDYATREWAELVHLVRSGPPAWSPARVPVVDNLMNLTEFFIHHEDVLRGEGQVGPQRKISPELESALWGQLTKSARLMLAKLDCGVVLVAPGHGRKAVKRPTEAGTAVLTGAPGELVMAAFGRLRVAAVEVSGPELAVSAARAAL</sequence>
<evidence type="ECO:0000313" key="1">
    <source>
        <dbReference type="EMBL" id="QDO87421.1"/>
    </source>
</evidence>
<gene>
    <name evidence="1" type="ORF">FNH13_02960</name>
</gene>
<dbReference type="AlphaFoldDB" id="A0A516G7B6"/>
<dbReference type="InterPro" id="IPR017519">
    <property type="entry name" value="CHP03085"/>
</dbReference>
<organism evidence="1 2">
    <name type="scientific">Ornithinimicrobium ciconiae</name>
    <dbReference type="NCBI Taxonomy" id="2594265"/>
    <lineage>
        <taxon>Bacteria</taxon>
        <taxon>Bacillati</taxon>
        <taxon>Actinomycetota</taxon>
        <taxon>Actinomycetes</taxon>
        <taxon>Micrococcales</taxon>
        <taxon>Ornithinimicrobiaceae</taxon>
        <taxon>Ornithinimicrobium</taxon>
    </lineage>
</organism>
<dbReference type="NCBIfam" id="TIGR03085">
    <property type="entry name" value="TIGR03085 family metal-binding protein"/>
    <property type="match status" value="1"/>
</dbReference>
<dbReference type="OrthoDB" id="3268903at2"/>
<accession>A0A516G7B6</accession>
<dbReference type="SUPFAM" id="SSF109854">
    <property type="entry name" value="DinB/YfiT-like putative metalloenzymes"/>
    <property type="match status" value="1"/>
</dbReference>
<evidence type="ECO:0000313" key="2">
    <source>
        <dbReference type="Proteomes" id="UP000315395"/>
    </source>
</evidence>
<name>A0A516G7B6_9MICO</name>
<dbReference type="RefSeq" id="WP_143782079.1">
    <property type="nucleotide sequence ID" value="NZ_CP041616.1"/>
</dbReference>
<protein>
    <submittedName>
        <fullName evidence="1">TIGR03085 family protein</fullName>
    </submittedName>
</protein>
<dbReference type="KEGG" id="orz:FNH13_02960"/>
<keyword evidence="2" id="KW-1185">Reference proteome</keyword>
<dbReference type="InterPro" id="IPR034660">
    <property type="entry name" value="DinB/YfiT-like"/>
</dbReference>
<dbReference type="InterPro" id="IPR017517">
    <property type="entry name" value="Maleyloyr_isom"/>
</dbReference>
<dbReference type="EMBL" id="CP041616">
    <property type="protein sequence ID" value="QDO87421.1"/>
    <property type="molecule type" value="Genomic_DNA"/>
</dbReference>